<dbReference type="AlphaFoldDB" id="A0AAD7UY28"/>
<keyword evidence="4" id="KW-1185">Reference proteome</keyword>
<evidence type="ECO:0000313" key="3">
    <source>
        <dbReference type="EMBL" id="KAJ8655228.1"/>
    </source>
</evidence>
<evidence type="ECO:0000256" key="1">
    <source>
        <dbReference type="SAM" id="MobiDB-lite"/>
    </source>
</evidence>
<proteinExistence type="predicted"/>
<dbReference type="InterPro" id="IPR001810">
    <property type="entry name" value="F-box_dom"/>
</dbReference>
<dbReference type="Proteomes" id="UP001234581">
    <property type="component" value="Unassembled WGS sequence"/>
</dbReference>
<dbReference type="EMBL" id="JARTCD010000051">
    <property type="protein sequence ID" value="KAJ8655228.1"/>
    <property type="molecule type" value="Genomic_DNA"/>
</dbReference>
<reference evidence="3 4" key="1">
    <citation type="submission" date="2023-03" db="EMBL/GenBank/DDBJ databases">
        <title>Genome sequence of Lichtheimia ornata CBS 291.66.</title>
        <authorList>
            <person name="Mohabir J.T."/>
            <person name="Shea T.P."/>
            <person name="Kurbessoian T."/>
            <person name="Berby B."/>
            <person name="Fontaine J."/>
            <person name="Livny J."/>
            <person name="Gnirke A."/>
            <person name="Stajich J.E."/>
            <person name="Cuomo C.A."/>
        </authorList>
    </citation>
    <scope>NUCLEOTIDE SEQUENCE [LARGE SCALE GENOMIC DNA]</scope>
    <source>
        <strain evidence="3">CBS 291.66</strain>
    </source>
</reference>
<accession>A0AAD7UY28</accession>
<feature type="region of interest" description="Disordered" evidence="1">
    <location>
        <begin position="296"/>
        <end position="332"/>
    </location>
</feature>
<protein>
    <recommendedName>
        <fullName evidence="2">F-box domain-containing protein</fullName>
    </recommendedName>
</protein>
<comment type="caution">
    <text evidence="3">The sequence shown here is derived from an EMBL/GenBank/DDBJ whole genome shotgun (WGS) entry which is preliminary data.</text>
</comment>
<dbReference type="GeneID" id="83216503"/>
<name>A0AAD7UY28_9FUNG</name>
<dbReference type="PROSITE" id="PS50181">
    <property type="entry name" value="FBOX"/>
    <property type="match status" value="1"/>
</dbReference>
<evidence type="ECO:0000259" key="2">
    <source>
        <dbReference type="PROSITE" id="PS50181"/>
    </source>
</evidence>
<sequence>MLTKLPTELLHIVLGHLRFRDLETLLTIPGIAHVVRHCLVRRFRFQYQASSLLRHYEAMPKDTRSNQETRHTIANQLLELICHSVEKCARQDQRAKFTELLSSLEKWVVRRVLSGELPTGMELDYADLCLDIRYMYLHRPAVRVLHDAKYRRRSTKYPLAPFLPREFTSIWRRQCSQGAQMLARSNVLSVNNGPLCRAHATRLEFARFFGKLFKVTSLYLESNLDGTFQECVREALVSGDVESLIVMRSASGRQEDVESMCMMVSTAAEQLWAYLNSMGDLVTADPTSEQQARLVHPPVGIQDDDNDDHNNDDDDDDDDDDEALSSPPDWLMPQRYTIHDDTRLRLKIMDELCQKGWCWFD</sequence>
<feature type="compositionally biased region" description="Acidic residues" evidence="1">
    <location>
        <begin position="302"/>
        <end position="323"/>
    </location>
</feature>
<organism evidence="3 4">
    <name type="scientific">Lichtheimia ornata</name>
    <dbReference type="NCBI Taxonomy" id="688661"/>
    <lineage>
        <taxon>Eukaryota</taxon>
        <taxon>Fungi</taxon>
        <taxon>Fungi incertae sedis</taxon>
        <taxon>Mucoromycota</taxon>
        <taxon>Mucoromycotina</taxon>
        <taxon>Mucoromycetes</taxon>
        <taxon>Mucorales</taxon>
        <taxon>Lichtheimiaceae</taxon>
        <taxon>Lichtheimia</taxon>
    </lineage>
</organism>
<gene>
    <name evidence="3" type="ORF">O0I10_009096</name>
</gene>
<evidence type="ECO:0000313" key="4">
    <source>
        <dbReference type="Proteomes" id="UP001234581"/>
    </source>
</evidence>
<feature type="domain" description="F-box" evidence="2">
    <location>
        <begin position="1"/>
        <end position="25"/>
    </location>
</feature>
<dbReference type="RefSeq" id="XP_058340141.1">
    <property type="nucleotide sequence ID" value="XM_058489093.1"/>
</dbReference>